<dbReference type="RefSeq" id="WP_192783959.1">
    <property type="nucleotide sequence ID" value="NZ_JADBEK010000001.1"/>
</dbReference>
<sequence>MRALVLRHDHASQPGLVGDRLIERGYDLTTLTVVPEERFHSPDVTFAFPSAAEWDLVVSLGAPWSVYDEETIGTWIAGELALLREARDLGVPVLGICFGAQALATAFGGSVEPAPFPELGWTDVQSDIPDLVSSGPWFQWHYDRCVLPPGAVEIARNVAGLQAFVAGRSLGVQFHPEITAPVLRAWLDLDGGTLCARLGIDPDELVSRTLAERPQALARTAELVDAFLDRIALPVG</sequence>
<proteinExistence type="predicted"/>
<gene>
    <name evidence="2" type="ORF">H4W80_000987</name>
</gene>
<feature type="domain" description="Glutamine amidotransferase" evidence="1">
    <location>
        <begin position="51"/>
        <end position="179"/>
    </location>
</feature>
<accession>A0ABR9LPZ9</accession>
<dbReference type="PANTHER" id="PTHR42695:SF5">
    <property type="entry name" value="GLUTAMINE AMIDOTRANSFERASE YLR126C-RELATED"/>
    <property type="match status" value="1"/>
</dbReference>
<evidence type="ECO:0000313" key="3">
    <source>
        <dbReference type="Proteomes" id="UP000633509"/>
    </source>
</evidence>
<dbReference type="PROSITE" id="PS51273">
    <property type="entry name" value="GATASE_TYPE_1"/>
    <property type="match status" value="1"/>
</dbReference>
<reference evidence="2 3" key="1">
    <citation type="submission" date="2020-10" db="EMBL/GenBank/DDBJ databases">
        <title>Sequencing the genomes of 1000 actinobacteria strains.</title>
        <authorList>
            <person name="Klenk H.-P."/>
        </authorList>
    </citation>
    <scope>NUCLEOTIDE SEQUENCE [LARGE SCALE GENOMIC DNA]</scope>
    <source>
        <strain evidence="2 3">DSM 43173</strain>
    </source>
</reference>
<dbReference type="EMBL" id="JADBEK010000001">
    <property type="protein sequence ID" value="MBE1582729.1"/>
    <property type="molecule type" value="Genomic_DNA"/>
</dbReference>
<dbReference type="InterPro" id="IPR017926">
    <property type="entry name" value="GATASE"/>
</dbReference>
<keyword evidence="3" id="KW-1185">Reference proteome</keyword>
<comment type="caution">
    <text evidence="2">The sequence shown here is derived from an EMBL/GenBank/DDBJ whole genome shotgun (WGS) entry which is preliminary data.</text>
</comment>
<dbReference type="CDD" id="cd01741">
    <property type="entry name" value="GATase1_1"/>
    <property type="match status" value="1"/>
</dbReference>
<name>A0ABR9LPZ9_9ACTN</name>
<protein>
    <submittedName>
        <fullName evidence="2">GMP synthase-like glutamine amidotransferase</fullName>
    </submittedName>
</protein>
<dbReference type="InterPro" id="IPR044992">
    <property type="entry name" value="ChyE-like"/>
</dbReference>
<dbReference type="InterPro" id="IPR029062">
    <property type="entry name" value="Class_I_gatase-like"/>
</dbReference>
<organism evidence="2 3">
    <name type="scientific">Nonomuraea angiospora</name>
    <dbReference type="NCBI Taxonomy" id="46172"/>
    <lineage>
        <taxon>Bacteria</taxon>
        <taxon>Bacillati</taxon>
        <taxon>Actinomycetota</taxon>
        <taxon>Actinomycetes</taxon>
        <taxon>Streptosporangiales</taxon>
        <taxon>Streptosporangiaceae</taxon>
        <taxon>Nonomuraea</taxon>
    </lineage>
</organism>
<dbReference type="PANTHER" id="PTHR42695">
    <property type="entry name" value="GLUTAMINE AMIDOTRANSFERASE YLR126C-RELATED"/>
    <property type="match status" value="1"/>
</dbReference>
<dbReference type="Gene3D" id="3.40.50.880">
    <property type="match status" value="1"/>
</dbReference>
<dbReference type="Proteomes" id="UP000633509">
    <property type="component" value="Unassembled WGS sequence"/>
</dbReference>
<evidence type="ECO:0000259" key="1">
    <source>
        <dbReference type="Pfam" id="PF00117"/>
    </source>
</evidence>
<dbReference type="SUPFAM" id="SSF52317">
    <property type="entry name" value="Class I glutamine amidotransferase-like"/>
    <property type="match status" value="1"/>
</dbReference>
<dbReference type="Pfam" id="PF00117">
    <property type="entry name" value="GATase"/>
    <property type="match status" value="1"/>
</dbReference>
<evidence type="ECO:0000313" key="2">
    <source>
        <dbReference type="EMBL" id="MBE1582729.1"/>
    </source>
</evidence>